<evidence type="ECO:0000313" key="3">
    <source>
        <dbReference type="EMBL" id="KAF5790010.1"/>
    </source>
</evidence>
<feature type="compositionally biased region" description="Basic and acidic residues" evidence="2">
    <location>
        <begin position="180"/>
        <end position="213"/>
    </location>
</feature>
<evidence type="ECO:0000313" key="4">
    <source>
        <dbReference type="Proteomes" id="UP000215914"/>
    </source>
</evidence>
<gene>
    <name evidence="3" type="ORF">HanXRQr2_Chr09g0378021</name>
</gene>
<accession>A0A9K3N7T3</accession>
<feature type="region of interest" description="Disordered" evidence="2">
    <location>
        <begin position="180"/>
        <end position="228"/>
    </location>
</feature>
<feature type="compositionally biased region" description="Polar residues" evidence="2">
    <location>
        <begin position="217"/>
        <end position="226"/>
    </location>
</feature>
<keyword evidence="1" id="KW-0175">Coiled coil</keyword>
<feature type="coiled-coil region" evidence="1">
    <location>
        <begin position="91"/>
        <end position="125"/>
    </location>
</feature>
<dbReference type="Proteomes" id="UP000215914">
    <property type="component" value="Unassembled WGS sequence"/>
</dbReference>
<protein>
    <submittedName>
        <fullName evidence="3">Uncharacterized protein</fullName>
    </submittedName>
</protein>
<feature type="compositionally biased region" description="Polar residues" evidence="2">
    <location>
        <begin position="45"/>
        <end position="62"/>
    </location>
</feature>
<feature type="region of interest" description="Disordered" evidence="2">
    <location>
        <begin position="1"/>
        <end position="73"/>
    </location>
</feature>
<dbReference type="Gramene" id="mRNA:HanXRQr2_Chr09g0378021">
    <property type="protein sequence ID" value="CDS:HanXRQr2_Chr09g0378021.1"/>
    <property type="gene ID" value="HanXRQr2_Chr09g0378021"/>
</dbReference>
<evidence type="ECO:0000256" key="1">
    <source>
        <dbReference type="SAM" id="Coils"/>
    </source>
</evidence>
<keyword evidence="4" id="KW-1185">Reference proteome</keyword>
<name>A0A9K3N7T3_HELAN</name>
<reference evidence="3" key="1">
    <citation type="journal article" date="2017" name="Nature">
        <title>The sunflower genome provides insights into oil metabolism, flowering and Asterid evolution.</title>
        <authorList>
            <person name="Badouin H."/>
            <person name="Gouzy J."/>
            <person name="Grassa C.J."/>
            <person name="Murat F."/>
            <person name="Staton S.E."/>
            <person name="Cottret L."/>
            <person name="Lelandais-Briere C."/>
            <person name="Owens G.L."/>
            <person name="Carrere S."/>
            <person name="Mayjonade B."/>
            <person name="Legrand L."/>
            <person name="Gill N."/>
            <person name="Kane N.C."/>
            <person name="Bowers J.E."/>
            <person name="Hubner S."/>
            <person name="Bellec A."/>
            <person name="Berard A."/>
            <person name="Berges H."/>
            <person name="Blanchet N."/>
            <person name="Boniface M.C."/>
            <person name="Brunel D."/>
            <person name="Catrice O."/>
            <person name="Chaidir N."/>
            <person name="Claudel C."/>
            <person name="Donnadieu C."/>
            <person name="Faraut T."/>
            <person name="Fievet G."/>
            <person name="Helmstetter N."/>
            <person name="King M."/>
            <person name="Knapp S.J."/>
            <person name="Lai Z."/>
            <person name="Le Paslier M.C."/>
            <person name="Lippi Y."/>
            <person name="Lorenzon L."/>
            <person name="Mandel J.R."/>
            <person name="Marage G."/>
            <person name="Marchand G."/>
            <person name="Marquand E."/>
            <person name="Bret-Mestries E."/>
            <person name="Morien E."/>
            <person name="Nambeesan S."/>
            <person name="Nguyen T."/>
            <person name="Pegot-Espagnet P."/>
            <person name="Pouilly N."/>
            <person name="Raftis F."/>
            <person name="Sallet E."/>
            <person name="Schiex T."/>
            <person name="Thomas J."/>
            <person name="Vandecasteele C."/>
            <person name="Vares D."/>
            <person name="Vear F."/>
            <person name="Vautrin S."/>
            <person name="Crespi M."/>
            <person name="Mangin B."/>
            <person name="Burke J.M."/>
            <person name="Salse J."/>
            <person name="Munos S."/>
            <person name="Vincourt P."/>
            <person name="Rieseberg L.H."/>
            <person name="Langlade N.B."/>
        </authorList>
    </citation>
    <scope>NUCLEOTIDE SEQUENCE</scope>
    <source>
        <tissue evidence="3">Leaves</tissue>
    </source>
</reference>
<comment type="caution">
    <text evidence="3">The sequence shown here is derived from an EMBL/GenBank/DDBJ whole genome shotgun (WGS) entry which is preliminary data.</text>
</comment>
<sequence length="296" mass="32844">MEVLVQSEFRMDTPSTSSIQESIPVQTETHVSSPQQPPKTVEEPGSTTKKIPSPTPQGSSQGFPKVPSNLDGGPTSLDDVGYIPFFNDEKVDVLAKKVAELEKAKAETEEKHKQVEAKNVVLKNEIFAMNEGLLDLEAGNNALNEMINELLSTNCDLNDAHTTMSNANEIMQKELEDLRADKENKKEAEEAAEAAKDKGKGKATEEETVKASEDALESSSQREQQPNVEVNVENALVLAHQFVLVGEAKRVSYSREDNARRIEVERRRLKAKQAKKAQIVKKVNKENDDVDEEMMI</sequence>
<organism evidence="3 4">
    <name type="scientific">Helianthus annuus</name>
    <name type="common">Common sunflower</name>
    <dbReference type="NCBI Taxonomy" id="4232"/>
    <lineage>
        <taxon>Eukaryota</taxon>
        <taxon>Viridiplantae</taxon>
        <taxon>Streptophyta</taxon>
        <taxon>Embryophyta</taxon>
        <taxon>Tracheophyta</taxon>
        <taxon>Spermatophyta</taxon>
        <taxon>Magnoliopsida</taxon>
        <taxon>eudicotyledons</taxon>
        <taxon>Gunneridae</taxon>
        <taxon>Pentapetalae</taxon>
        <taxon>asterids</taxon>
        <taxon>campanulids</taxon>
        <taxon>Asterales</taxon>
        <taxon>Asteraceae</taxon>
        <taxon>Asteroideae</taxon>
        <taxon>Heliantheae alliance</taxon>
        <taxon>Heliantheae</taxon>
        <taxon>Helianthus</taxon>
    </lineage>
</organism>
<feature type="compositionally biased region" description="Polar residues" evidence="2">
    <location>
        <begin position="13"/>
        <end position="34"/>
    </location>
</feature>
<evidence type="ECO:0000256" key="2">
    <source>
        <dbReference type="SAM" id="MobiDB-lite"/>
    </source>
</evidence>
<dbReference type="EMBL" id="MNCJ02000324">
    <property type="protein sequence ID" value="KAF5790010.1"/>
    <property type="molecule type" value="Genomic_DNA"/>
</dbReference>
<dbReference type="AlphaFoldDB" id="A0A9K3N7T3"/>
<reference evidence="3" key="2">
    <citation type="submission" date="2020-06" db="EMBL/GenBank/DDBJ databases">
        <title>Helianthus annuus Genome sequencing and assembly Release 2.</title>
        <authorList>
            <person name="Gouzy J."/>
            <person name="Langlade N."/>
            <person name="Munos S."/>
        </authorList>
    </citation>
    <scope>NUCLEOTIDE SEQUENCE</scope>
    <source>
        <tissue evidence="3">Leaves</tissue>
    </source>
</reference>
<proteinExistence type="predicted"/>